<keyword evidence="11" id="KW-0808">Transferase</keyword>
<keyword evidence="12" id="KW-1185">Reference proteome</keyword>
<dbReference type="EC" id="2.6.1.42" evidence="6"/>
<dbReference type="EMBL" id="FNNO01000006">
    <property type="protein sequence ID" value="SDW82723.1"/>
    <property type="molecule type" value="Genomic_DNA"/>
</dbReference>
<dbReference type="SUPFAM" id="SSF56752">
    <property type="entry name" value="D-aminoacid aminotransferase-like PLP-dependent enzymes"/>
    <property type="match status" value="1"/>
</dbReference>
<comment type="catalytic activity">
    <reaction evidence="9">
        <text>L-isoleucine + 2-oxoglutarate = (S)-3-methyl-2-oxopentanoate + L-glutamate</text>
        <dbReference type="Rhea" id="RHEA:24801"/>
        <dbReference type="ChEBI" id="CHEBI:16810"/>
        <dbReference type="ChEBI" id="CHEBI:29985"/>
        <dbReference type="ChEBI" id="CHEBI:35146"/>
        <dbReference type="ChEBI" id="CHEBI:58045"/>
        <dbReference type="EC" id="2.6.1.42"/>
    </reaction>
</comment>
<gene>
    <name evidence="11" type="ORF">SAMN05444410_10662</name>
</gene>
<dbReference type="FunFam" id="3.20.10.10:FF:000002">
    <property type="entry name" value="D-alanine aminotransferase"/>
    <property type="match status" value="1"/>
</dbReference>
<dbReference type="CDD" id="cd00449">
    <property type="entry name" value="PLPDE_IV"/>
    <property type="match status" value="1"/>
</dbReference>
<reference evidence="11 12" key="1">
    <citation type="submission" date="2016-10" db="EMBL/GenBank/DDBJ databases">
        <authorList>
            <person name="Varghese N."/>
            <person name="Submissions S."/>
        </authorList>
    </citation>
    <scope>NUCLEOTIDE SEQUENCE [LARGE SCALE GENOMIC DNA]</scope>
    <source>
        <strain evidence="11 12">DSM 25353</strain>
    </source>
</reference>
<dbReference type="GO" id="GO:0046394">
    <property type="term" value="P:carboxylic acid biosynthetic process"/>
    <property type="evidence" value="ECO:0007669"/>
    <property type="project" value="UniProtKB-ARBA"/>
</dbReference>
<evidence type="ECO:0000256" key="7">
    <source>
        <dbReference type="ARBA" id="ARBA00022898"/>
    </source>
</evidence>
<name>A0A8X8LDG8_9BACT</name>
<keyword evidence="7" id="KW-0663">Pyridoxal phosphate</keyword>
<dbReference type="InterPro" id="IPR001544">
    <property type="entry name" value="Aminotrans_IV"/>
</dbReference>
<dbReference type="InterPro" id="IPR036038">
    <property type="entry name" value="Aminotransferase-like"/>
</dbReference>
<comment type="pathway">
    <text evidence="3">Amino-acid biosynthesis; L-valine biosynthesis; L-valine from pyruvate: step 4/4.</text>
</comment>
<dbReference type="PANTHER" id="PTHR42743:SF11">
    <property type="entry name" value="AMINODEOXYCHORISMATE LYASE"/>
    <property type="match status" value="1"/>
</dbReference>
<proteinExistence type="inferred from homology"/>
<keyword evidence="11" id="KW-0032">Aminotransferase</keyword>
<comment type="catalytic activity">
    <reaction evidence="10">
        <text>L-leucine + 2-oxoglutarate = 4-methyl-2-oxopentanoate + L-glutamate</text>
        <dbReference type="Rhea" id="RHEA:18321"/>
        <dbReference type="ChEBI" id="CHEBI:16810"/>
        <dbReference type="ChEBI" id="CHEBI:17865"/>
        <dbReference type="ChEBI" id="CHEBI:29985"/>
        <dbReference type="ChEBI" id="CHEBI:57427"/>
        <dbReference type="EC" id="2.6.1.42"/>
    </reaction>
</comment>
<dbReference type="GO" id="GO:0008652">
    <property type="term" value="P:amino acid biosynthetic process"/>
    <property type="evidence" value="ECO:0007669"/>
    <property type="project" value="UniProtKB-ARBA"/>
</dbReference>
<evidence type="ECO:0000256" key="5">
    <source>
        <dbReference type="ARBA" id="ARBA00009320"/>
    </source>
</evidence>
<evidence type="ECO:0000256" key="9">
    <source>
        <dbReference type="ARBA" id="ARBA00048798"/>
    </source>
</evidence>
<dbReference type="AlphaFoldDB" id="A0A8X8LDG8"/>
<comment type="cofactor">
    <cofactor evidence="1">
        <name>pyridoxal 5'-phosphate</name>
        <dbReference type="ChEBI" id="CHEBI:597326"/>
    </cofactor>
</comment>
<comment type="catalytic activity">
    <reaction evidence="8">
        <text>L-valine + 2-oxoglutarate = 3-methyl-2-oxobutanoate + L-glutamate</text>
        <dbReference type="Rhea" id="RHEA:24813"/>
        <dbReference type="ChEBI" id="CHEBI:11851"/>
        <dbReference type="ChEBI" id="CHEBI:16810"/>
        <dbReference type="ChEBI" id="CHEBI:29985"/>
        <dbReference type="ChEBI" id="CHEBI:57762"/>
        <dbReference type="EC" id="2.6.1.42"/>
    </reaction>
</comment>
<evidence type="ECO:0000256" key="10">
    <source>
        <dbReference type="ARBA" id="ARBA00049229"/>
    </source>
</evidence>
<organism evidence="11 12">
    <name type="scientific">Hydrobacter penzbergensis</name>
    <dbReference type="NCBI Taxonomy" id="1235997"/>
    <lineage>
        <taxon>Bacteria</taxon>
        <taxon>Pseudomonadati</taxon>
        <taxon>Bacteroidota</taxon>
        <taxon>Chitinophagia</taxon>
        <taxon>Chitinophagales</taxon>
        <taxon>Chitinophagaceae</taxon>
        <taxon>Hydrobacter</taxon>
    </lineage>
</organism>
<evidence type="ECO:0000256" key="8">
    <source>
        <dbReference type="ARBA" id="ARBA00048212"/>
    </source>
</evidence>
<dbReference type="RefSeq" id="WP_257574819.1">
    <property type="nucleotide sequence ID" value="NZ_FNNO01000006.1"/>
</dbReference>
<dbReference type="InterPro" id="IPR050571">
    <property type="entry name" value="Class-IV_PLP-Dep_Aminotrnsfr"/>
</dbReference>
<comment type="pathway">
    <text evidence="2">Amino-acid biosynthesis; L-isoleucine biosynthesis; L-isoleucine from 2-oxobutanoate: step 4/4.</text>
</comment>
<evidence type="ECO:0000256" key="2">
    <source>
        <dbReference type="ARBA" id="ARBA00004824"/>
    </source>
</evidence>
<evidence type="ECO:0000256" key="6">
    <source>
        <dbReference type="ARBA" id="ARBA00013053"/>
    </source>
</evidence>
<evidence type="ECO:0000313" key="11">
    <source>
        <dbReference type="EMBL" id="SDW82723.1"/>
    </source>
</evidence>
<dbReference type="Gene3D" id="3.20.10.10">
    <property type="entry name" value="D-amino Acid Aminotransferase, subunit A, domain 2"/>
    <property type="match status" value="1"/>
</dbReference>
<protein>
    <recommendedName>
        <fullName evidence="6">branched-chain-amino-acid transaminase</fullName>
        <ecNumber evidence="6">2.6.1.42</ecNumber>
    </recommendedName>
</protein>
<evidence type="ECO:0000256" key="3">
    <source>
        <dbReference type="ARBA" id="ARBA00004931"/>
    </source>
</evidence>
<comment type="similarity">
    <text evidence="5">Belongs to the class-IV pyridoxal-phosphate-dependent aminotransferase family.</text>
</comment>
<evidence type="ECO:0000256" key="1">
    <source>
        <dbReference type="ARBA" id="ARBA00001933"/>
    </source>
</evidence>
<dbReference type="Proteomes" id="UP000198711">
    <property type="component" value="Unassembled WGS sequence"/>
</dbReference>
<dbReference type="InterPro" id="IPR043132">
    <property type="entry name" value="BCAT-like_C"/>
</dbReference>
<dbReference type="GO" id="GO:0004084">
    <property type="term" value="F:branched-chain-amino-acid transaminase activity"/>
    <property type="evidence" value="ECO:0007669"/>
    <property type="project" value="UniProtKB-EC"/>
</dbReference>
<comment type="pathway">
    <text evidence="4">Amino-acid biosynthesis; L-leucine biosynthesis; L-leucine from 3-methyl-2-oxobutanoate: step 4/4.</text>
</comment>
<evidence type="ECO:0000256" key="4">
    <source>
        <dbReference type="ARBA" id="ARBA00005072"/>
    </source>
</evidence>
<comment type="caution">
    <text evidence="11">The sequence shown here is derived from an EMBL/GenBank/DDBJ whole genome shotgun (WGS) entry which is preliminary data.</text>
</comment>
<evidence type="ECO:0000313" key="12">
    <source>
        <dbReference type="Proteomes" id="UP000198711"/>
    </source>
</evidence>
<accession>A0A8X8LDG8</accession>
<dbReference type="Gene3D" id="3.30.470.10">
    <property type="match status" value="1"/>
</dbReference>
<dbReference type="Pfam" id="PF01063">
    <property type="entry name" value="Aminotran_4"/>
    <property type="match status" value="1"/>
</dbReference>
<sequence>MGNGDFLFYNGKLMRDNGPLIDASNRSFRYGDGCFETMKMVNGKLCLASYHFERLFNSLDLLRFECPAHFTPAYLEQRILTVAEKNKHTACGRVRLTIARGNGGLYDAANHFPNHLIQTWALEKPATGLNVNGVEMDIFPDARKVCDLYSMLKSNNYLPNVMAALWAKERRLNDAVLLNPYDRIADATIANIFIVKDGVIATPSLAEGAVNGVMRRHLLHCLHQADMPVEEKQITVHELLEASEVFLTNAIAGIKWVKRVGASEYGCQLAPALYDRFIANIHE</sequence>
<dbReference type="InterPro" id="IPR043131">
    <property type="entry name" value="BCAT-like_N"/>
</dbReference>
<dbReference type="PANTHER" id="PTHR42743">
    <property type="entry name" value="AMINO-ACID AMINOTRANSFERASE"/>
    <property type="match status" value="1"/>
</dbReference>